<comment type="subcellular location">
    <subcellularLocation>
        <location evidence="1">Membrane</location>
    </subcellularLocation>
</comment>
<dbReference type="AlphaFoldDB" id="A0A6J1EM85"/>
<evidence type="ECO:0000256" key="3">
    <source>
        <dbReference type="SAM" id="Phobius"/>
    </source>
</evidence>
<keyword evidence="3" id="KW-0812">Transmembrane</keyword>
<protein>
    <submittedName>
        <fullName evidence="5">Late embryogenesis abundant protein At1g64065</fullName>
    </submittedName>
</protein>
<sequence>MAAGEPPNDRPATLRSRRKASEKCINTFCIYLFAIAAVACIAALILGLVVVRVKTPTVKLTSVTVKNLHYGFSPTPFMDATLIAEITMENPNFGEFKYEEVTNTTLIYYGVAVGIGEVKTVSVNAKSNKKANFKVKVKPNSSFVDVDYFSHDLAMLKTMNMSCIAEFKGRVRLLKLFKEKKVSMLKCTMSLNLNSHGVQNLACQ</sequence>
<dbReference type="InterPro" id="IPR044839">
    <property type="entry name" value="NDR1-like"/>
</dbReference>
<proteinExistence type="predicted"/>
<keyword evidence="2 3" id="KW-0472">Membrane</keyword>
<evidence type="ECO:0000313" key="5">
    <source>
        <dbReference type="RefSeq" id="XP_022929131.1"/>
    </source>
</evidence>
<dbReference type="GO" id="GO:0098542">
    <property type="term" value="P:defense response to other organism"/>
    <property type="evidence" value="ECO:0007669"/>
    <property type="project" value="InterPro"/>
</dbReference>
<evidence type="ECO:0000256" key="2">
    <source>
        <dbReference type="ARBA" id="ARBA00023136"/>
    </source>
</evidence>
<reference evidence="5" key="1">
    <citation type="submission" date="2025-08" db="UniProtKB">
        <authorList>
            <consortium name="RefSeq"/>
        </authorList>
    </citation>
    <scope>IDENTIFICATION</scope>
    <source>
        <tissue evidence="5">Young leaves</tissue>
    </source>
</reference>
<dbReference type="RefSeq" id="XP_022929131.1">
    <property type="nucleotide sequence ID" value="XM_023073363.1"/>
</dbReference>
<dbReference type="Gene3D" id="2.60.40.1820">
    <property type="match status" value="1"/>
</dbReference>
<dbReference type="KEGG" id="cmos:111435804"/>
<keyword evidence="4" id="KW-1185">Reference proteome</keyword>
<dbReference type="PANTHER" id="PTHR31234:SF3">
    <property type="entry name" value="LATE EMBRYOGENESIS ABUNDANT (LEA) HYDROXYPROLINE-RICH GLYCOPROTEIN FAMILY"/>
    <property type="match status" value="1"/>
</dbReference>
<feature type="transmembrane region" description="Helical" evidence="3">
    <location>
        <begin position="25"/>
        <end position="51"/>
    </location>
</feature>
<accession>A0A6J1EM85</accession>
<keyword evidence="3" id="KW-1133">Transmembrane helix</keyword>
<organism evidence="4 5">
    <name type="scientific">Cucurbita moschata</name>
    <name type="common">Winter crookneck squash</name>
    <name type="synonym">Cucurbita pepo var. moschata</name>
    <dbReference type="NCBI Taxonomy" id="3662"/>
    <lineage>
        <taxon>Eukaryota</taxon>
        <taxon>Viridiplantae</taxon>
        <taxon>Streptophyta</taxon>
        <taxon>Embryophyta</taxon>
        <taxon>Tracheophyta</taxon>
        <taxon>Spermatophyta</taxon>
        <taxon>Magnoliopsida</taxon>
        <taxon>eudicotyledons</taxon>
        <taxon>Gunneridae</taxon>
        <taxon>Pentapetalae</taxon>
        <taxon>rosids</taxon>
        <taxon>fabids</taxon>
        <taxon>Cucurbitales</taxon>
        <taxon>Cucurbitaceae</taxon>
        <taxon>Cucurbiteae</taxon>
        <taxon>Cucurbita</taxon>
    </lineage>
</organism>
<dbReference type="Proteomes" id="UP000504609">
    <property type="component" value="Unplaced"/>
</dbReference>
<dbReference type="PANTHER" id="PTHR31234">
    <property type="entry name" value="LATE EMBRYOGENESIS ABUNDANT (LEA) HYDROXYPROLINE-RICH GLYCOPROTEIN FAMILY"/>
    <property type="match status" value="1"/>
</dbReference>
<dbReference type="GO" id="GO:0005886">
    <property type="term" value="C:plasma membrane"/>
    <property type="evidence" value="ECO:0007669"/>
    <property type="project" value="TreeGrafter"/>
</dbReference>
<evidence type="ECO:0000256" key="1">
    <source>
        <dbReference type="ARBA" id="ARBA00004370"/>
    </source>
</evidence>
<name>A0A6J1EM85_CUCMO</name>
<gene>
    <name evidence="5" type="primary">LOC111435804</name>
</gene>
<dbReference type="GeneID" id="111435804"/>
<evidence type="ECO:0000313" key="4">
    <source>
        <dbReference type="Proteomes" id="UP000504609"/>
    </source>
</evidence>